<dbReference type="EMBL" id="JABFAB010000002">
    <property type="protein sequence ID" value="MBA0642207.1"/>
    <property type="molecule type" value="Genomic_DNA"/>
</dbReference>
<evidence type="ECO:0000313" key="3">
    <source>
        <dbReference type="EMBL" id="MBA0642207.1"/>
    </source>
</evidence>
<dbReference type="PROSITE" id="PS50158">
    <property type="entry name" value="ZF_CCHC"/>
    <property type="match status" value="1"/>
</dbReference>
<gene>
    <name evidence="3" type="ORF">Goklo_026640</name>
</gene>
<dbReference type="Proteomes" id="UP000593573">
    <property type="component" value="Unassembled WGS sequence"/>
</dbReference>
<name>A0A7J8TVF5_9ROSI</name>
<keyword evidence="4" id="KW-1185">Reference proteome</keyword>
<evidence type="ECO:0000313" key="4">
    <source>
        <dbReference type="Proteomes" id="UP000593573"/>
    </source>
</evidence>
<protein>
    <recommendedName>
        <fullName evidence="2">CCHC-type domain-containing protein</fullName>
    </recommendedName>
</protein>
<dbReference type="InterPro" id="IPR001878">
    <property type="entry name" value="Znf_CCHC"/>
</dbReference>
<reference evidence="3 4" key="1">
    <citation type="journal article" date="2019" name="Genome Biol. Evol.">
        <title>Insights into the evolution of the New World diploid cottons (Gossypium, subgenus Houzingenia) based on genome sequencing.</title>
        <authorList>
            <person name="Grover C.E."/>
            <person name="Arick M.A. 2nd"/>
            <person name="Thrash A."/>
            <person name="Conover J.L."/>
            <person name="Sanders W.S."/>
            <person name="Peterson D.G."/>
            <person name="Frelichowski J.E."/>
            <person name="Scheffler J.A."/>
            <person name="Scheffler B.E."/>
            <person name="Wendel J.F."/>
        </authorList>
    </citation>
    <scope>NUCLEOTIDE SEQUENCE [LARGE SCALE GENOMIC DNA]</scope>
    <source>
        <strain evidence="3">57</strain>
        <tissue evidence="3">Leaf</tissue>
    </source>
</reference>
<proteinExistence type="predicted"/>
<organism evidence="3 4">
    <name type="scientific">Gossypium klotzschianum</name>
    <dbReference type="NCBI Taxonomy" id="34286"/>
    <lineage>
        <taxon>Eukaryota</taxon>
        <taxon>Viridiplantae</taxon>
        <taxon>Streptophyta</taxon>
        <taxon>Embryophyta</taxon>
        <taxon>Tracheophyta</taxon>
        <taxon>Spermatophyta</taxon>
        <taxon>Magnoliopsida</taxon>
        <taxon>eudicotyledons</taxon>
        <taxon>Gunneridae</taxon>
        <taxon>Pentapetalae</taxon>
        <taxon>rosids</taxon>
        <taxon>malvids</taxon>
        <taxon>Malvales</taxon>
        <taxon>Malvaceae</taxon>
        <taxon>Malvoideae</taxon>
        <taxon>Gossypium</taxon>
    </lineage>
</organism>
<dbReference type="PANTHER" id="PTHR31286:SF173">
    <property type="entry name" value="DUF4283 DOMAIN-CONTAINING PROTEIN"/>
    <property type="match status" value="1"/>
</dbReference>
<dbReference type="OrthoDB" id="1096772at2759"/>
<dbReference type="AlphaFoldDB" id="A0A7J8TVF5"/>
<sequence length="280" mass="31721">MQYITVQTWTINFNLIQTYSTVVKAWIKLPGLSGFLYKRRILEEIGGMIGKVAKLDFNIDSRMRGKFVQMAIYVNLDKLLVFQVIINNTIQRVEFESFSVVCFTCGRYGHMKEVCLRHGLEVSPPEKKDMAKETVVSIVTKIQHTEETTAYSPWMIVERRPRRLVAHVELETNEENLGSASPGLERRKLLDNVSRLVGMKVSLQNGVLDPGRHSVISFKVNKDSLDEKPVNKNNSVETMKGIHVGKGHGTRGKVYSNKNGKVLNRTLQGRGKRFKASGNL</sequence>
<dbReference type="GO" id="GO:0008270">
    <property type="term" value="F:zinc ion binding"/>
    <property type="evidence" value="ECO:0007669"/>
    <property type="project" value="UniProtKB-KW"/>
</dbReference>
<evidence type="ECO:0000259" key="2">
    <source>
        <dbReference type="PROSITE" id="PS50158"/>
    </source>
</evidence>
<keyword evidence="1" id="KW-0479">Metal-binding</keyword>
<dbReference type="GO" id="GO:0003676">
    <property type="term" value="F:nucleic acid binding"/>
    <property type="evidence" value="ECO:0007669"/>
    <property type="project" value="InterPro"/>
</dbReference>
<feature type="domain" description="CCHC-type" evidence="2">
    <location>
        <begin position="102"/>
        <end position="115"/>
    </location>
</feature>
<keyword evidence="1" id="KW-0862">Zinc</keyword>
<comment type="caution">
    <text evidence="3">The sequence shown here is derived from an EMBL/GenBank/DDBJ whole genome shotgun (WGS) entry which is preliminary data.</text>
</comment>
<dbReference type="PANTHER" id="PTHR31286">
    <property type="entry name" value="GLYCINE-RICH CELL WALL STRUCTURAL PROTEIN 1.8-LIKE"/>
    <property type="match status" value="1"/>
</dbReference>
<evidence type="ECO:0000256" key="1">
    <source>
        <dbReference type="PROSITE-ProRule" id="PRU00047"/>
    </source>
</evidence>
<keyword evidence="1" id="KW-0863">Zinc-finger</keyword>
<accession>A0A7J8TVF5</accession>
<dbReference type="InterPro" id="IPR040256">
    <property type="entry name" value="At4g02000-like"/>
</dbReference>